<dbReference type="SUPFAM" id="SSF53335">
    <property type="entry name" value="S-adenosyl-L-methionine-dependent methyltransferases"/>
    <property type="match status" value="1"/>
</dbReference>
<name>A0AA35QBA6_9HYPO</name>
<evidence type="ECO:0008006" key="3">
    <source>
        <dbReference type="Google" id="ProtNLM"/>
    </source>
</evidence>
<sequence>MTTMENGTNVTSTPGFENAKKHYMLPNNQREIERMRNQHEWIKISFGGLIKAPIDFSKKHQKILDAATADGTWLLDARTLFPPETELVGFDIAPELFGPPELRPQNVSLVTADLLEGLPAEWDGCFDLVHQRFVCPNFSSDIVSQVLGGLMKCVKPGGWIQLVEPCAGENVSGPDPKWFLLLHQLSNHFMRSAAPRDAILAALKDGGFANISVESLDIVIGKHQANKEMDARGRRSMQDAVRNMYSMVSSEQLGMPKEDLETVLGRFEADIEKYRTAVRHIIIWAQRPE</sequence>
<comment type="caution">
    <text evidence="1">The sequence shown here is derived from an EMBL/GenBank/DDBJ whole genome shotgun (WGS) entry which is preliminary data.</text>
</comment>
<reference evidence="1" key="1">
    <citation type="submission" date="2023-01" db="EMBL/GenBank/DDBJ databases">
        <authorList>
            <person name="Piombo E."/>
        </authorList>
    </citation>
    <scope>NUCLEOTIDE SEQUENCE</scope>
</reference>
<dbReference type="Proteomes" id="UP001160390">
    <property type="component" value="Unassembled WGS sequence"/>
</dbReference>
<proteinExistence type="predicted"/>
<dbReference type="EMBL" id="CABFNP030001299">
    <property type="protein sequence ID" value="CAI6098865.1"/>
    <property type="molecule type" value="Genomic_DNA"/>
</dbReference>
<dbReference type="AlphaFoldDB" id="A0AA35QBA6"/>
<dbReference type="Gene3D" id="3.40.50.150">
    <property type="entry name" value="Vaccinia Virus protein VP39"/>
    <property type="match status" value="1"/>
</dbReference>
<protein>
    <recommendedName>
        <fullName evidence="3">S-adenosyl-L-methionine-dependent methyltransferase</fullName>
    </recommendedName>
</protein>
<organism evidence="1 2">
    <name type="scientific">Clonostachys chloroleuca</name>
    <dbReference type="NCBI Taxonomy" id="1926264"/>
    <lineage>
        <taxon>Eukaryota</taxon>
        <taxon>Fungi</taxon>
        <taxon>Dikarya</taxon>
        <taxon>Ascomycota</taxon>
        <taxon>Pezizomycotina</taxon>
        <taxon>Sordariomycetes</taxon>
        <taxon>Hypocreomycetidae</taxon>
        <taxon>Hypocreales</taxon>
        <taxon>Bionectriaceae</taxon>
        <taxon>Clonostachys</taxon>
    </lineage>
</organism>
<keyword evidence="2" id="KW-1185">Reference proteome</keyword>
<accession>A0AA35QBA6</accession>
<gene>
    <name evidence="1" type="ORF">CCHLO57077_00002867</name>
</gene>
<evidence type="ECO:0000313" key="2">
    <source>
        <dbReference type="Proteomes" id="UP001160390"/>
    </source>
</evidence>
<dbReference type="Pfam" id="PF13489">
    <property type="entry name" value="Methyltransf_23"/>
    <property type="match status" value="1"/>
</dbReference>
<dbReference type="InterPro" id="IPR029063">
    <property type="entry name" value="SAM-dependent_MTases_sf"/>
</dbReference>
<evidence type="ECO:0000313" key="1">
    <source>
        <dbReference type="EMBL" id="CAI6098865.1"/>
    </source>
</evidence>